<protein>
    <recommendedName>
        <fullName evidence="2">Cas12f1-like TNB domain-containing protein</fullName>
    </recommendedName>
</protein>
<dbReference type="GO" id="GO:0003677">
    <property type="term" value="F:DNA binding"/>
    <property type="evidence" value="ECO:0007669"/>
    <property type="project" value="UniProtKB-KW"/>
</dbReference>
<keyword evidence="1" id="KW-0238">DNA-binding</keyword>
<proteinExistence type="predicted"/>
<dbReference type="InterPro" id="IPR010095">
    <property type="entry name" value="Cas12f1-like_TNB"/>
</dbReference>
<evidence type="ECO:0000313" key="3">
    <source>
        <dbReference type="EMBL" id="KQB33444.1"/>
    </source>
</evidence>
<dbReference type="RefSeq" id="WP_055032663.1">
    <property type="nucleotide sequence ID" value="NZ_LKBG01000296.1"/>
</dbReference>
<reference evidence="3 4" key="1">
    <citation type="submission" date="2015-09" db="EMBL/GenBank/DDBJ databases">
        <title>Heavy metals and arsenic resistance mechanisms in polyextremophilic archaea of the family Ferroplasmaceae.</title>
        <authorList>
            <person name="Bulaev A.G."/>
            <person name="Kanygina A.V."/>
        </authorList>
    </citation>
    <scope>NUCLEOTIDE SEQUENCE [LARGE SCALE GENOMIC DNA]</scope>
    <source>
        <strain evidence="3 4">VT</strain>
    </source>
</reference>
<gene>
    <name evidence="3" type="ORF">AOG54_07070</name>
</gene>
<accession>A0A0N8VKD8</accession>
<evidence type="ECO:0000313" key="4">
    <source>
        <dbReference type="Proteomes" id="UP000050320"/>
    </source>
</evidence>
<dbReference type="Pfam" id="PF07282">
    <property type="entry name" value="Cas12f1-like_TNB"/>
    <property type="match status" value="1"/>
</dbReference>
<dbReference type="AlphaFoldDB" id="A0A0N8VKD8"/>
<dbReference type="EMBL" id="LKBG01000296">
    <property type="protein sequence ID" value="KQB33444.1"/>
    <property type="molecule type" value="Genomic_DNA"/>
</dbReference>
<dbReference type="Proteomes" id="UP000050320">
    <property type="component" value="Unassembled WGS sequence"/>
</dbReference>
<evidence type="ECO:0000256" key="1">
    <source>
        <dbReference type="ARBA" id="ARBA00023125"/>
    </source>
</evidence>
<evidence type="ECO:0000259" key="2">
    <source>
        <dbReference type="Pfam" id="PF07282"/>
    </source>
</evidence>
<dbReference type="OrthoDB" id="142001at2157"/>
<dbReference type="NCBIfam" id="TIGR01766">
    <property type="entry name" value="IS200/IS605 family accessory protein TnpB-like domain"/>
    <property type="match status" value="1"/>
</dbReference>
<sequence length="157" mass="18349">MKANELKNLLRISGKTLNAYAMDGKIGYVVIPNNKYNDNDGNVYRILNNDIKGKNNNQNFVQLTFNMLINQIYYKAREYKINLIIHDESYTSKCSFIDKETMEKHEMYLGKRIKREIFRSSNGILIHADLHASYNIIKKQSLKHLMRSRALGCIQEV</sequence>
<feature type="domain" description="Cas12f1-like TNB" evidence="2">
    <location>
        <begin position="65"/>
        <end position="136"/>
    </location>
</feature>
<comment type="caution">
    <text evidence="3">The sequence shown here is derived from an EMBL/GenBank/DDBJ whole genome shotgun (WGS) entry which is preliminary data.</text>
</comment>
<keyword evidence="4" id="KW-1185">Reference proteome</keyword>
<organism evidence="3 4">
    <name type="scientific">Acidiplasma aeolicum</name>
    <dbReference type="NCBI Taxonomy" id="507754"/>
    <lineage>
        <taxon>Archaea</taxon>
        <taxon>Methanobacteriati</taxon>
        <taxon>Thermoplasmatota</taxon>
        <taxon>Thermoplasmata</taxon>
        <taxon>Thermoplasmatales</taxon>
        <taxon>Ferroplasmaceae</taxon>
        <taxon>Acidiplasma</taxon>
    </lineage>
</organism>
<name>A0A0N8VKD8_9ARCH</name>